<dbReference type="GO" id="GO:0003677">
    <property type="term" value="F:DNA binding"/>
    <property type="evidence" value="ECO:0007669"/>
    <property type="project" value="UniProtKB-KW"/>
</dbReference>
<dbReference type="PANTHER" id="PTHR33175:SF3">
    <property type="entry name" value="DNA-BINDING PROTEIN HU-BETA"/>
    <property type="match status" value="1"/>
</dbReference>
<reference evidence="5" key="1">
    <citation type="submission" date="2014-03" db="EMBL/GenBank/DDBJ databases">
        <authorList>
            <person name="Genoscope - CEA"/>
        </authorList>
    </citation>
    <scope>NUCLEOTIDE SEQUENCE [LARGE SCALE GENOMIC DNA]</scope>
    <source>
        <strain evidence="5">CF27</strain>
    </source>
</reference>
<sequence>MRSFSLYAVAVPHRNSWFTEKRRMTLKKSELVAALAYHAESSKAEAERFLEAFGKTIHAEITKVVKIVVPEVGTFQLSRKEARKGRNPQTGEEIQIAARNGVTFKPAKSLQDKVNP</sequence>
<dbReference type="PRINTS" id="PR01727">
    <property type="entry name" value="DNABINDINGHU"/>
</dbReference>
<dbReference type="Gene3D" id="4.10.520.10">
    <property type="entry name" value="IHF-like DNA-binding proteins"/>
    <property type="match status" value="1"/>
</dbReference>
<dbReference type="Proteomes" id="UP000193925">
    <property type="component" value="Chromosome AFERRI"/>
</dbReference>
<comment type="similarity">
    <text evidence="1 4">Belongs to the bacterial histone-like protein family.</text>
</comment>
<keyword evidence="3 5" id="KW-0238">DNA-binding</keyword>
<dbReference type="EMBL" id="CCCS020000056">
    <property type="protein sequence ID" value="CDQ11761.1"/>
    <property type="molecule type" value="Genomic_DNA"/>
</dbReference>
<dbReference type="GO" id="GO:0005829">
    <property type="term" value="C:cytosol"/>
    <property type="evidence" value="ECO:0007669"/>
    <property type="project" value="TreeGrafter"/>
</dbReference>
<evidence type="ECO:0000313" key="6">
    <source>
        <dbReference type="EMBL" id="SMH66733.1"/>
    </source>
</evidence>
<dbReference type="SMART" id="SM00411">
    <property type="entry name" value="BHL"/>
    <property type="match status" value="1"/>
</dbReference>
<gene>
    <name evidence="6" type="ORF">AFERRI_40082</name>
    <name evidence="5" type="ORF">AFERRI_60016</name>
</gene>
<dbReference type="AlphaFoldDB" id="A0A060UTU6"/>
<evidence type="ECO:0000256" key="2">
    <source>
        <dbReference type="ARBA" id="ARBA00023067"/>
    </source>
</evidence>
<dbReference type="EMBL" id="LT841305">
    <property type="protein sequence ID" value="SMH66733.1"/>
    <property type="molecule type" value="Genomic_DNA"/>
</dbReference>
<protein>
    <submittedName>
        <fullName evidence="5">Histone family protein DNA-binding protein</fullName>
    </submittedName>
</protein>
<dbReference type="InterPro" id="IPR000119">
    <property type="entry name" value="Hist_DNA-bd"/>
</dbReference>
<dbReference type="GO" id="GO:0030527">
    <property type="term" value="F:structural constituent of chromatin"/>
    <property type="evidence" value="ECO:0007669"/>
    <property type="project" value="InterPro"/>
</dbReference>
<dbReference type="PANTHER" id="PTHR33175">
    <property type="entry name" value="DNA-BINDING PROTEIN HU"/>
    <property type="match status" value="1"/>
</dbReference>
<name>A0A060UTU6_9PROT</name>
<reference evidence="6 7" key="3">
    <citation type="submission" date="2017-03" db="EMBL/GenBank/DDBJ databases">
        <authorList>
            <person name="Regsiter A."/>
            <person name="William W."/>
        </authorList>
    </citation>
    <scope>NUCLEOTIDE SEQUENCE [LARGE SCALE GENOMIC DNA]</scope>
    <source>
        <strain evidence="6">PRJEB5721</strain>
    </source>
</reference>
<dbReference type="CDD" id="cd13831">
    <property type="entry name" value="HU"/>
    <property type="match status" value="1"/>
</dbReference>
<evidence type="ECO:0000256" key="1">
    <source>
        <dbReference type="ARBA" id="ARBA00010529"/>
    </source>
</evidence>
<reference evidence="5" key="2">
    <citation type="submission" date="2014-07" db="EMBL/GenBank/DDBJ databases">
        <title>Initial genome analysis of the psychrotolerant acidophile Acidithiobacillus ferrivorans CF27: insights into iron and sulfur oxidation pathways and into biofilm formation.</title>
        <authorList>
            <person name="Talla E."/>
            <person name="Hedrich S."/>
            <person name="Mangenot S."/>
            <person name="Ji B."/>
            <person name="Johnson D.B."/>
            <person name="Barbe V."/>
            <person name="Bonnefoy V."/>
        </authorList>
    </citation>
    <scope>NUCLEOTIDE SEQUENCE [LARGE SCALE GENOMIC DNA]</scope>
    <source>
        <strain evidence="5">CF27</strain>
    </source>
</reference>
<keyword evidence="7" id="KW-1185">Reference proteome</keyword>
<dbReference type="InterPro" id="IPR010992">
    <property type="entry name" value="IHF-like_DNA-bd_dom_sf"/>
</dbReference>
<accession>A0A060UTU6</accession>
<dbReference type="GO" id="GO:0030261">
    <property type="term" value="P:chromosome condensation"/>
    <property type="evidence" value="ECO:0007669"/>
    <property type="project" value="UniProtKB-KW"/>
</dbReference>
<keyword evidence="2" id="KW-0226">DNA condensation</keyword>
<evidence type="ECO:0000256" key="4">
    <source>
        <dbReference type="RuleBase" id="RU003939"/>
    </source>
</evidence>
<dbReference type="Pfam" id="PF00216">
    <property type="entry name" value="Bac_DNA_binding"/>
    <property type="match status" value="1"/>
</dbReference>
<evidence type="ECO:0000313" key="5">
    <source>
        <dbReference type="EMBL" id="CDQ11761.1"/>
    </source>
</evidence>
<proteinExistence type="inferred from homology"/>
<evidence type="ECO:0000313" key="7">
    <source>
        <dbReference type="Proteomes" id="UP000193925"/>
    </source>
</evidence>
<organism evidence="5">
    <name type="scientific">Acidithiobacillus ferrivorans</name>
    <dbReference type="NCBI Taxonomy" id="160808"/>
    <lineage>
        <taxon>Bacteria</taxon>
        <taxon>Pseudomonadati</taxon>
        <taxon>Pseudomonadota</taxon>
        <taxon>Acidithiobacillia</taxon>
        <taxon>Acidithiobacillales</taxon>
        <taxon>Acidithiobacillaceae</taxon>
        <taxon>Acidithiobacillus</taxon>
    </lineage>
</organism>
<dbReference type="SUPFAM" id="SSF47729">
    <property type="entry name" value="IHF-like DNA-binding proteins"/>
    <property type="match status" value="1"/>
</dbReference>
<evidence type="ECO:0000256" key="3">
    <source>
        <dbReference type="ARBA" id="ARBA00023125"/>
    </source>
</evidence>